<proteinExistence type="inferred from homology"/>
<comment type="function">
    <text evidence="2 10">Catalyzes the transfer of a dimethylallyl group onto the adenine at position 37 in tRNAs that read codons beginning with uridine, leading to the formation of N6-(dimethylallyl)adenosine (i(6)A).</text>
</comment>
<dbReference type="GO" id="GO:0005524">
    <property type="term" value="F:ATP binding"/>
    <property type="evidence" value="ECO:0007669"/>
    <property type="project" value="UniProtKB-UniRule"/>
</dbReference>
<evidence type="ECO:0000256" key="9">
    <source>
        <dbReference type="ARBA" id="ARBA00049563"/>
    </source>
</evidence>
<comment type="caution">
    <text evidence="11">The sequence shown here is derived from an EMBL/GenBank/DDBJ whole genome shotgun (WGS) entry which is preliminary data.</text>
</comment>
<evidence type="ECO:0000256" key="6">
    <source>
        <dbReference type="ARBA" id="ARBA00022741"/>
    </source>
</evidence>
<keyword evidence="4 10" id="KW-0808">Transferase</keyword>
<feature type="site" description="Interaction with substrate tRNA" evidence="10">
    <location>
        <position position="105"/>
    </location>
</feature>
<evidence type="ECO:0000313" key="12">
    <source>
        <dbReference type="Proteomes" id="UP000179136"/>
    </source>
</evidence>
<dbReference type="HAMAP" id="MF_00185">
    <property type="entry name" value="IPP_trans"/>
    <property type="match status" value="1"/>
</dbReference>
<evidence type="ECO:0000256" key="7">
    <source>
        <dbReference type="ARBA" id="ARBA00022840"/>
    </source>
</evidence>
<comment type="catalytic activity">
    <reaction evidence="9 10">
        <text>adenosine(37) in tRNA + dimethylallyl diphosphate = N(6)-dimethylallyladenosine(37) in tRNA + diphosphate</text>
        <dbReference type="Rhea" id="RHEA:26482"/>
        <dbReference type="Rhea" id="RHEA-COMP:10162"/>
        <dbReference type="Rhea" id="RHEA-COMP:10375"/>
        <dbReference type="ChEBI" id="CHEBI:33019"/>
        <dbReference type="ChEBI" id="CHEBI:57623"/>
        <dbReference type="ChEBI" id="CHEBI:74411"/>
        <dbReference type="ChEBI" id="CHEBI:74415"/>
        <dbReference type="EC" id="2.5.1.75"/>
    </reaction>
</comment>
<keyword evidence="8 10" id="KW-0460">Magnesium</keyword>
<dbReference type="InterPro" id="IPR018022">
    <property type="entry name" value="IPT"/>
</dbReference>
<feature type="binding site" evidence="10">
    <location>
        <begin position="11"/>
        <end position="18"/>
    </location>
    <ligand>
        <name>ATP</name>
        <dbReference type="ChEBI" id="CHEBI:30616"/>
    </ligand>
</feature>
<evidence type="ECO:0000256" key="8">
    <source>
        <dbReference type="ARBA" id="ARBA00022842"/>
    </source>
</evidence>
<reference evidence="11 12" key="1">
    <citation type="journal article" date="2016" name="Nat. Commun.">
        <title>Thousands of microbial genomes shed light on interconnected biogeochemical processes in an aquifer system.</title>
        <authorList>
            <person name="Anantharaman K."/>
            <person name="Brown C.T."/>
            <person name="Hug L.A."/>
            <person name="Sharon I."/>
            <person name="Castelle C.J."/>
            <person name="Probst A.J."/>
            <person name="Thomas B.C."/>
            <person name="Singh A."/>
            <person name="Wilkins M.J."/>
            <person name="Karaoz U."/>
            <person name="Brodie E.L."/>
            <person name="Williams K.H."/>
            <person name="Hubbard S.S."/>
            <person name="Banfield J.F."/>
        </authorList>
    </citation>
    <scope>NUCLEOTIDE SEQUENCE [LARGE SCALE GENOMIC DNA]</scope>
</reference>
<dbReference type="EC" id="2.5.1.75" evidence="10"/>
<organism evidence="11 12">
    <name type="scientific">Candidatus Kuenenbacteria bacterium RIFCSPHIGHO2_02_FULL_39_13</name>
    <dbReference type="NCBI Taxonomy" id="1798561"/>
    <lineage>
        <taxon>Bacteria</taxon>
        <taxon>Candidatus Kueneniibacteriota</taxon>
    </lineage>
</organism>
<comment type="subunit">
    <text evidence="10">Monomer.</text>
</comment>
<dbReference type="PANTHER" id="PTHR11088">
    <property type="entry name" value="TRNA DIMETHYLALLYLTRANSFERASE"/>
    <property type="match status" value="1"/>
</dbReference>
<evidence type="ECO:0000256" key="3">
    <source>
        <dbReference type="ARBA" id="ARBA00005842"/>
    </source>
</evidence>
<evidence type="ECO:0000256" key="2">
    <source>
        <dbReference type="ARBA" id="ARBA00003213"/>
    </source>
</evidence>
<dbReference type="Proteomes" id="UP000179136">
    <property type="component" value="Unassembled WGS sequence"/>
</dbReference>
<keyword evidence="5 10" id="KW-0819">tRNA processing</keyword>
<evidence type="ECO:0000313" key="11">
    <source>
        <dbReference type="EMBL" id="OGG86619.1"/>
    </source>
</evidence>
<evidence type="ECO:0000256" key="4">
    <source>
        <dbReference type="ARBA" id="ARBA00022679"/>
    </source>
</evidence>
<dbReference type="PANTHER" id="PTHR11088:SF60">
    <property type="entry name" value="TRNA DIMETHYLALLYLTRANSFERASE"/>
    <property type="match status" value="1"/>
</dbReference>
<dbReference type="Gene3D" id="3.40.50.300">
    <property type="entry name" value="P-loop containing nucleotide triphosphate hydrolases"/>
    <property type="match status" value="1"/>
</dbReference>
<accession>A0A1F6FL76</accession>
<comment type="similarity">
    <text evidence="3 10">Belongs to the IPP transferase family.</text>
</comment>
<dbReference type="InterPro" id="IPR027417">
    <property type="entry name" value="P-loop_NTPase"/>
</dbReference>
<name>A0A1F6FL76_9BACT</name>
<keyword evidence="6 10" id="KW-0547">Nucleotide-binding</keyword>
<evidence type="ECO:0000256" key="5">
    <source>
        <dbReference type="ARBA" id="ARBA00022694"/>
    </source>
</evidence>
<dbReference type="GO" id="GO:0052381">
    <property type="term" value="F:tRNA dimethylallyltransferase activity"/>
    <property type="evidence" value="ECO:0007669"/>
    <property type="project" value="UniProtKB-UniRule"/>
</dbReference>
<evidence type="ECO:0000256" key="10">
    <source>
        <dbReference type="HAMAP-Rule" id="MF_00185"/>
    </source>
</evidence>
<gene>
    <name evidence="10" type="primary">miaA</name>
    <name evidence="11" type="ORF">A3B87_03270</name>
</gene>
<evidence type="ECO:0000256" key="1">
    <source>
        <dbReference type="ARBA" id="ARBA00001946"/>
    </source>
</evidence>
<dbReference type="EMBL" id="MFMW01000031">
    <property type="protein sequence ID" value="OGG86619.1"/>
    <property type="molecule type" value="Genomic_DNA"/>
</dbReference>
<protein>
    <recommendedName>
        <fullName evidence="10">tRNA dimethylallyltransferase</fullName>
        <ecNumber evidence="10">2.5.1.75</ecNumber>
    </recommendedName>
    <alternativeName>
        <fullName evidence="10">Dimethylallyl diphosphate:tRNA dimethylallyltransferase</fullName>
        <shortName evidence="10">DMAPP:tRNA dimethylallyltransferase</shortName>
        <shortName evidence="10">DMATase</shortName>
    </alternativeName>
    <alternativeName>
        <fullName evidence="10">Isopentenyl-diphosphate:tRNA isopentenyltransferase</fullName>
        <shortName evidence="10">IPP transferase</shortName>
        <shortName evidence="10">IPPT</shortName>
        <shortName evidence="10">IPTase</shortName>
    </alternativeName>
</protein>
<dbReference type="SUPFAM" id="SSF52540">
    <property type="entry name" value="P-loop containing nucleoside triphosphate hydrolases"/>
    <property type="match status" value="1"/>
</dbReference>
<dbReference type="InterPro" id="IPR039657">
    <property type="entry name" value="Dimethylallyltransferase"/>
</dbReference>
<keyword evidence="7 10" id="KW-0067">ATP-binding</keyword>
<feature type="binding site" evidence="10">
    <location>
        <begin position="13"/>
        <end position="18"/>
    </location>
    <ligand>
        <name>substrate</name>
    </ligand>
</feature>
<dbReference type="AlphaFoldDB" id="A0A1F6FL76"/>
<dbReference type="GO" id="GO:0006400">
    <property type="term" value="P:tRNA modification"/>
    <property type="evidence" value="ECO:0007669"/>
    <property type="project" value="TreeGrafter"/>
</dbReference>
<comment type="caution">
    <text evidence="10">Lacks conserved residue(s) required for the propagation of feature annotation.</text>
</comment>
<dbReference type="Pfam" id="PF01715">
    <property type="entry name" value="IPPT"/>
    <property type="match status" value="2"/>
</dbReference>
<feature type="region of interest" description="Interaction with substrate tRNA" evidence="10">
    <location>
        <begin position="36"/>
        <end position="39"/>
    </location>
</feature>
<dbReference type="STRING" id="1798561.A3B87_03270"/>
<sequence length="260" mass="29365">MPFPKLIVILGPTATGKTKLAVALARKFNGEIVSADSRQVYRGMDIGTGKDLAEYGKGKNKIPYHLINIVKPVTQFNAGKFKKRAAGSINKILSRNKIPFLVGGTGLYISALIDNYQFPNLSSKQAKGKAKYQTLQIGLTYPKKILNKKIEQRVDKMIENGMINETKKLVKKYPPLRRAGGQYAAPLQTIGYREIINYLNNVETRDLASLQQSVDLIKLHTRQFAKRQMTWFKGHGGRDKHIHWIKNQKEAEKLIKKFLG</sequence>
<comment type="cofactor">
    <cofactor evidence="1 10">
        <name>Mg(2+)</name>
        <dbReference type="ChEBI" id="CHEBI:18420"/>
    </cofactor>
</comment>